<sequence length="801" mass="85605">MSGGFHSLLYTDCRAGEGLGDADGLQFQAVSAGCAAGEQDAVRDAALYQPPAQWMRDNRPAAEYPPSLVHLPGDVLITARGVYRGDGVREGAHFTHALATTDPASYGAVRPAQLWRAPWWRERPVQGTECPPLAAEPEPGPLRAAALRDWVLGQHGGQAWLMSVHSAIDRLNGTGAPPVVFVGADAETVVRWIAAGTLLLPQRRALQVGFRVFATDPQHELSRADGPRIVAAHPDWAAEFADPQAAGGAVVFNLATGQSSQVEPSESALHWVPRFLSTDSGSAGPGDVLDAVELAHRLGRDRGATTRGDRLAAGILVLGERVADAASGLALAGWLGSPPEVSADDVLDPVLDAVLGAEPEPEVLAALADPDVDRAGPLRTALLRADVEAVVRGEPEPCGQQLPERSRAEHEAAEASRAVDAALRSVPPIRLGEVLAAARRHGAEPGADQLAETLREFARWWLDHPHAAVDPSGWPCAAQLAGVLRAELAQRPAQRQAEAVRDGWWRPLVPALADPGDPVDVLVARAAVADGGGARAAALDAFRGLDDPADPEVVWQALFAETPPTVHEVAVLFAGTSFTAVPEALAQRALDVLRGAPVTGEVLDVLRTLAHHLGAEHAELRALWEEDARLRTWLAAVQRAESPDELGEVSEPVLAARSGDVIAALLAAPLQRAWDVTVQAGTGLQHVLVRDLPARFAAAGAEQDQQLRAVALAFLVGWSDSSELDVRKGLDRALERWATEHDQADYRRVSRLLRGVEAAVAAAWHAWIKELSGQQAERRVRRAAAEWVRRRWTDRRRPRGE</sequence>
<organism evidence="4 5">
    <name type="scientific">Saccharopolyspora montiporae</name>
    <dbReference type="NCBI Taxonomy" id="2781240"/>
    <lineage>
        <taxon>Bacteria</taxon>
        <taxon>Bacillati</taxon>
        <taxon>Actinomycetota</taxon>
        <taxon>Actinomycetes</taxon>
        <taxon>Pseudonocardiales</taxon>
        <taxon>Pseudonocardiaceae</taxon>
        <taxon>Saccharopolyspora</taxon>
    </lineage>
</organism>
<evidence type="ECO:0000259" key="1">
    <source>
        <dbReference type="Pfam" id="PF20013"/>
    </source>
</evidence>
<evidence type="ECO:0000259" key="3">
    <source>
        <dbReference type="Pfam" id="PF20052"/>
    </source>
</evidence>
<protein>
    <submittedName>
        <fullName evidence="4">Uncharacterized protein</fullName>
    </submittedName>
</protein>
<name>A0A929B925_9PSEU</name>
<dbReference type="EMBL" id="JADEYC010000013">
    <property type="protein sequence ID" value="MBE9374460.1"/>
    <property type="molecule type" value="Genomic_DNA"/>
</dbReference>
<dbReference type="Proteomes" id="UP000598360">
    <property type="component" value="Unassembled WGS sequence"/>
</dbReference>
<dbReference type="Pfam" id="PF20014">
    <property type="entry name" value="GAP1-M"/>
    <property type="match status" value="1"/>
</dbReference>
<evidence type="ECO:0000313" key="5">
    <source>
        <dbReference type="Proteomes" id="UP000598360"/>
    </source>
</evidence>
<dbReference type="Pfam" id="PF20013">
    <property type="entry name" value="GAP1-N2"/>
    <property type="match status" value="1"/>
</dbReference>
<proteinExistence type="predicted"/>
<feature type="domain" description="GTPase-associated protein 1 N-terminal" evidence="1">
    <location>
        <begin position="5"/>
        <end position="135"/>
    </location>
</feature>
<dbReference type="AlphaFoldDB" id="A0A929B925"/>
<dbReference type="Pfam" id="PF20052">
    <property type="entry name" value="GAP1-C"/>
    <property type="match status" value="1"/>
</dbReference>
<feature type="domain" description="GTPase-associated protein 1 middle" evidence="2">
    <location>
        <begin position="153"/>
        <end position="255"/>
    </location>
</feature>
<dbReference type="InterPro" id="IPR045402">
    <property type="entry name" value="GAP1-N2"/>
</dbReference>
<dbReference type="InterPro" id="IPR049532">
    <property type="entry name" value="GAP1-like_C"/>
</dbReference>
<evidence type="ECO:0000313" key="4">
    <source>
        <dbReference type="EMBL" id="MBE9374460.1"/>
    </source>
</evidence>
<dbReference type="RefSeq" id="WP_193927911.1">
    <property type="nucleotide sequence ID" value="NZ_JADEYC010000013.1"/>
</dbReference>
<keyword evidence="5" id="KW-1185">Reference proteome</keyword>
<dbReference type="InterPro" id="IPR045401">
    <property type="entry name" value="GAP1-M"/>
</dbReference>
<accession>A0A929B925</accession>
<reference evidence="4" key="1">
    <citation type="submission" date="2020-10" db="EMBL/GenBank/DDBJ databases">
        <title>Diversity and distribution of actinomycetes associated with coral in the coast of Hainan.</title>
        <authorList>
            <person name="Li F."/>
        </authorList>
    </citation>
    <scope>NUCLEOTIDE SEQUENCE</scope>
    <source>
        <strain evidence="4">HNM0983</strain>
    </source>
</reference>
<gene>
    <name evidence="4" type="ORF">IQ251_08355</name>
</gene>
<feature type="domain" description="GTPase-associated protein 1-like C-terminal" evidence="3">
    <location>
        <begin position="283"/>
        <end position="764"/>
    </location>
</feature>
<comment type="caution">
    <text evidence="4">The sequence shown here is derived from an EMBL/GenBank/DDBJ whole genome shotgun (WGS) entry which is preliminary data.</text>
</comment>
<evidence type="ECO:0000259" key="2">
    <source>
        <dbReference type="Pfam" id="PF20014"/>
    </source>
</evidence>